<name>A0A074KZ25_9BACT</name>
<feature type="binding site" evidence="2">
    <location>
        <position position="329"/>
    </location>
    <ligand>
        <name>substrate</name>
    </ligand>
</feature>
<evidence type="ECO:0000256" key="3">
    <source>
        <dbReference type="PIRSR" id="PIRSR000443-1"/>
    </source>
</evidence>
<feature type="active site" description="Nucleophile" evidence="2 3">
    <location>
        <position position="146"/>
    </location>
</feature>
<comment type="similarity">
    <text evidence="2">Belongs to the AB hydrolase superfamily. MetX family.</text>
</comment>
<dbReference type="InterPro" id="IPR029058">
    <property type="entry name" value="AB_hydrolase_fold"/>
</dbReference>
<dbReference type="Pfam" id="PF00561">
    <property type="entry name" value="Abhydrolase_1"/>
    <property type="match status" value="1"/>
</dbReference>
<dbReference type="PANTHER" id="PTHR32268:SF11">
    <property type="entry name" value="HOMOSERINE O-ACETYLTRANSFERASE"/>
    <property type="match status" value="1"/>
</dbReference>
<evidence type="ECO:0000313" key="6">
    <source>
        <dbReference type="Proteomes" id="UP000027821"/>
    </source>
</evidence>
<dbReference type="OrthoDB" id="9800754at2"/>
<keyword evidence="2" id="KW-0963">Cytoplasm</keyword>
<reference evidence="5 6" key="1">
    <citation type="submission" date="2014-04" db="EMBL/GenBank/DDBJ databases">
        <title>Characterization and application of a salt tolerant electro-active bacterium.</title>
        <authorList>
            <person name="Yang L."/>
            <person name="Wei S."/>
            <person name="Tay Q.X.M."/>
        </authorList>
    </citation>
    <scope>NUCLEOTIDE SEQUENCE [LARGE SCALE GENOMIC DNA]</scope>
    <source>
        <strain evidence="5 6">LY1</strain>
    </source>
</reference>
<dbReference type="SUPFAM" id="SSF53474">
    <property type="entry name" value="alpha/beta-Hydrolases"/>
    <property type="match status" value="1"/>
</dbReference>
<organism evidence="5 6">
    <name type="scientific">Anditalea andensis</name>
    <dbReference type="NCBI Taxonomy" id="1048983"/>
    <lineage>
        <taxon>Bacteria</taxon>
        <taxon>Pseudomonadati</taxon>
        <taxon>Bacteroidota</taxon>
        <taxon>Cytophagia</taxon>
        <taxon>Cytophagales</taxon>
        <taxon>Cytophagaceae</taxon>
        <taxon>Anditalea</taxon>
    </lineage>
</organism>
<comment type="pathway">
    <text evidence="2">Amino-acid biosynthesis; L-methionine biosynthesis via de novo pathway; O-acetyl-L-homoserine from L-homoserine: step 1/1.</text>
</comment>
<comment type="function">
    <text evidence="2">Transfers an acetyl group from acetyl-CoA to L-homoserine, forming acetyl-L-homoserine.</text>
</comment>
<dbReference type="NCBIfam" id="TIGR01392">
    <property type="entry name" value="homoserO_Ac_trn"/>
    <property type="match status" value="1"/>
</dbReference>
<protein>
    <recommendedName>
        <fullName evidence="2">Homoserine O-acetyltransferase</fullName>
        <shortName evidence="2">HAT</shortName>
        <ecNumber evidence="2">2.3.1.31</ecNumber>
    </recommendedName>
    <alternativeName>
        <fullName evidence="2">Homoserine transacetylase</fullName>
        <shortName evidence="2">HTA</shortName>
    </alternativeName>
</protein>
<evidence type="ECO:0000313" key="5">
    <source>
        <dbReference type="EMBL" id="KEO74154.1"/>
    </source>
</evidence>
<dbReference type="HAMAP" id="MF_00296">
    <property type="entry name" value="MetX_acyltransf"/>
    <property type="match status" value="1"/>
</dbReference>
<feature type="active site" evidence="2 3">
    <location>
        <position position="328"/>
    </location>
</feature>
<accession>A0A074KZ25</accession>
<dbReference type="PIRSF" id="PIRSF000443">
    <property type="entry name" value="Homoser_Ac_trans"/>
    <property type="match status" value="1"/>
</dbReference>
<dbReference type="InterPro" id="IPR000073">
    <property type="entry name" value="AB_hydrolase_1"/>
</dbReference>
<comment type="caution">
    <text evidence="2">Lacks conserved residue(s) required for the propagation of feature annotation.</text>
</comment>
<sequence>MNLTSPYQRIEMTSEIFHFDSNLNLESGEELSGFDIAFTIYGDIHNTSLPVIWINHALTGNAYVTEWWSGLVGEDKFYDPNDYRIISSNLLGSCYGSSNPLSTNPETQEPYYYDFPTLTTRDQAKALELLRQHLDVKQIHTLIGGSLGGQVALEWSYTLGNKLKNSIIIASNAKSTPWIIGFNEAQRMAISADCTWGEHHPEAGKDGIKTARAIGMLTYRHPQAFIETQKEQEEKLDNFKVSSYLRYQGEKLSQRFNALSYWVLTKAMDSHDLGRGRGGLEKALGEISAKVLAIGIDTDELFRKEESQLISNFSTKGVYAEIKSPYGHDAFLIEYEQLKYILKSFYLSNNES</sequence>
<gene>
    <name evidence="2" type="primary">metXA</name>
    <name evidence="5" type="ORF">EL17_08425</name>
</gene>
<evidence type="ECO:0000256" key="2">
    <source>
        <dbReference type="HAMAP-Rule" id="MF_00296"/>
    </source>
</evidence>
<dbReference type="GO" id="GO:0004414">
    <property type="term" value="F:homoserine O-acetyltransferase activity"/>
    <property type="evidence" value="ECO:0007669"/>
    <property type="project" value="UniProtKB-UniRule"/>
</dbReference>
<dbReference type="STRING" id="1048983.EL17_08425"/>
<dbReference type="AlphaFoldDB" id="A0A074KZ25"/>
<dbReference type="GO" id="GO:0009092">
    <property type="term" value="P:homoserine metabolic process"/>
    <property type="evidence" value="ECO:0007669"/>
    <property type="project" value="TreeGrafter"/>
</dbReference>
<evidence type="ECO:0000256" key="1">
    <source>
        <dbReference type="ARBA" id="ARBA00022679"/>
    </source>
</evidence>
<feature type="domain" description="AB hydrolase-1" evidence="4">
    <location>
        <begin position="50"/>
        <end position="333"/>
    </location>
</feature>
<dbReference type="InterPro" id="IPR008220">
    <property type="entry name" value="HAT_MetX-like"/>
</dbReference>
<keyword evidence="2" id="KW-0486">Methionine biosynthesis</keyword>
<comment type="caution">
    <text evidence="5">The sequence shown here is derived from an EMBL/GenBank/DDBJ whole genome shotgun (WGS) entry which is preliminary data.</text>
</comment>
<keyword evidence="2" id="KW-0012">Acyltransferase</keyword>
<dbReference type="PANTHER" id="PTHR32268">
    <property type="entry name" value="HOMOSERINE O-ACETYLTRANSFERASE"/>
    <property type="match status" value="1"/>
</dbReference>
<keyword evidence="2" id="KW-0028">Amino-acid biosynthesis</keyword>
<dbReference type="GO" id="GO:0009086">
    <property type="term" value="P:methionine biosynthetic process"/>
    <property type="evidence" value="ECO:0007669"/>
    <property type="project" value="UniProtKB-UniRule"/>
</dbReference>
<dbReference type="Gene3D" id="3.40.50.1820">
    <property type="entry name" value="alpha/beta hydrolase"/>
    <property type="match status" value="1"/>
</dbReference>
<proteinExistence type="inferred from homology"/>
<dbReference type="eggNOG" id="COG2021">
    <property type="taxonomic scope" value="Bacteria"/>
</dbReference>
<dbReference type="EMBL" id="JMIH01000016">
    <property type="protein sequence ID" value="KEO74154.1"/>
    <property type="molecule type" value="Genomic_DNA"/>
</dbReference>
<dbReference type="UniPathway" id="UPA00051">
    <property type="reaction ID" value="UER00074"/>
</dbReference>
<evidence type="ECO:0000259" key="4">
    <source>
        <dbReference type="Pfam" id="PF00561"/>
    </source>
</evidence>
<keyword evidence="6" id="KW-1185">Reference proteome</keyword>
<dbReference type="EC" id="2.3.1.31" evidence="2"/>
<comment type="subcellular location">
    <subcellularLocation>
        <location evidence="2">Cytoplasm</location>
    </subcellularLocation>
</comment>
<feature type="active site" evidence="2 3">
    <location>
        <position position="299"/>
    </location>
</feature>
<feature type="binding site" evidence="2">
    <location>
        <position position="212"/>
    </location>
    <ligand>
        <name>substrate</name>
    </ligand>
</feature>
<dbReference type="Proteomes" id="UP000027821">
    <property type="component" value="Unassembled WGS sequence"/>
</dbReference>
<keyword evidence="1 2" id="KW-0808">Transferase</keyword>
<comment type="catalytic activity">
    <reaction evidence="2">
        <text>L-homoserine + acetyl-CoA = O-acetyl-L-homoserine + CoA</text>
        <dbReference type="Rhea" id="RHEA:13701"/>
        <dbReference type="ChEBI" id="CHEBI:57287"/>
        <dbReference type="ChEBI" id="CHEBI:57288"/>
        <dbReference type="ChEBI" id="CHEBI:57476"/>
        <dbReference type="ChEBI" id="CHEBI:57716"/>
        <dbReference type="EC" id="2.3.1.31"/>
    </reaction>
</comment>
<comment type="subunit">
    <text evidence="2">Homodimer.</text>
</comment>
<dbReference type="GO" id="GO:0005737">
    <property type="term" value="C:cytoplasm"/>
    <property type="evidence" value="ECO:0007669"/>
    <property type="project" value="UniProtKB-SubCell"/>
</dbReference>
<dbReference type="RefSeq" id="WP_035072997.1">
    <property type="nucleotide sequence ID" value="NZ_JMIH01000016.1"/>
</dbReference>